<evidence type="ECO:0000256" key="1">
    <source>
        <dbReference type="ARBA" id="ARBA00001946"/>
    </source>
</evidence>
<dbReference type="EC" id="3.6.5.2" evidence="3"/>
<comment type="caution">
    <text evidence="19">The sequence shown here is derived from an EMBL/GenBank/DDBJ whole genome shotgun (WGS) entry which is preliminary data.</text>
</comment>
<comment type="catalytic activity">
    <reaction evidence="16">
        <text>GTP + H2O = GDP + phosphate + H(+)</text>
        <dbReference type="Rhea" id="RHEA:19669"/>
        <dbReference type="ChEBI" id="CHEBI:15377"/>
        <dbReference type="ChEBI" id="CHEBI:15378"/>
        <dbReference type="ChEBI" id="CHEBI:37565"/>
        <dbReference type="ChEBI" id="CHEBI:43474"/>
        <dbReference type="ChEBI" id="CHEBI:58189"/>
        <dbReference type="EC" id="3.6.5.2"/>
    </reaction>
    <physiologicalReaction direction="left-to-right" evidence="16">
        <dbReference type="Rhea" id="RHEA:19670"/>
    </physiologicalReaction>
</comment>
<evidence type="ECO:0000256" key="18">
    <source>
        <dbReference type="ARBA" id="ARBA00067830"/>
    </source>
</evidence>
<reference evidence="19 20" key="1">
    <citation type="journal article" date="2021" name="Elife">
        <title>Chloroplast acquisition without the gene transfer in kleptoplastic sea slugs, Plakobranchus ocellatus.</title>
        <authorList>
            <person name="Maeda T."/>
            <person name="Takahashi S."/>
            <person name="Yoshida T."/>
            <person name="Shimamura S."/>
            <person name="Takaki Y."/>
            <person name="Nagai Y."/>
            <person name="Toyoda A."/>
            <person name="Suzuki Y."/>
            <person name="Arimoto A."/>
            <person name="Ishii H."/>
            <person name="Satoh N."/>
            <person name="Nishiyama T."/>
            <person name="Hasebe M."/>
            <person name="Maruyama T."/>
            <person name="Minagawa J."/>
            <person name="Obokata J."/>
            <person name="Shigenobu S."/>
        </authorList>
    </citation>
    <scope>NUCLEOTIDE SEQUENCE [LARGE SCALE GENOMIC DNA]</scope>
</reference>
<evidence type="ECO:0000256" key="9">
    <source>
        <dbReference type="ARBA" id="ARBA00022927"/>
    </source>
</evidence>
<protein>
    <recommendedName>
        <fullName evidence="18">Ras-related protein Rab-36</fullName>
        <ecNumber evidence="3">3.6.5.2</ecNumber>
    </recommendedName>
</protein>
<evidence type="ECO:0000256" key="13">
    <source>
        <dbReference type="ARBA" id="ARBA00023288"/>
    </source>
</evidence>
<sequence length="285" mass="31799">MSVTRTVIGAVPSDRVITKFSQAFHPDATPYQKVNFHPKVKAACSENRTGRVGLKITKAVLVGDVSVGKTCMVNRFCHDVFDREYKATIGVDFEVEKFSVLSIPVTLQVWDTAGQERFKCIAASYYRGAQVVIVAFDLTDEPSLHNTTKWMEDACANADEPIKFLVGTKKDLLSPASYAEVEKLAVKYANRLEAEFWATSSKTGENVQEFFFRVMCLNFDCALLRELESEKGTSKQIGNDLIRVQGSTQLKLQMLGAQMEFQSSGWSTLEASDWTRSGQDWKGST</sequence>
<gene>
    <name evidence="19" type="ORF">PoB_004164300</name>
</gene>
<evidence type="ECO:0000256" key="8">
    <source>
        <dbReference type="ARBA" id="ARBA00022842"/>
    </source>
</evidence>
<evidence type="ECO:0000256" key="4">
    <source>
        <dbReference type="ARBA" id="ARBA00022448"/>
    </source>
</evidence>
<evidence type="ECO:0000256" key="3">
    <source>
        <dbReference type="ARBA" id="ARBA00011984"/>
    </source>
</evidence>
<keyword evidence="14" id="KW-0636">Prenylation</keyword>
<comment type="subcellular location">
    <subcellularLocation>
        <location evidence="15">Golgi apparatus membrane</location>
        <topology evidence="15">Lipid-anchor</topology>
    </subcellularLocation>
</comment>
<evidence type="ECO:0000256" key="17">
    <source>
        <dbReference type="ARBA" id="ARBA00058763"/>
    </source>
</evidence>
<keyword evidence="13" id="KW-0449">Lipoprotein</keyword>
<keyword evidence="7" id="KW-0378">Hydrolase</keyword>
<dbReference type="SMART" id="SM00176">
    <property type="entry name" value="RAN"/>
    <property type="match status" value="1"/>
</dbReference>
<evidence type="ECO:0000256" key="2">
    <source>
        <dbReference type="ARBA" id="ARBA00006270"/>
    </source>
</evidence>
<dbReference type="FunFam" id="3.40.50.300:FF:000707">
    <property type="entry name" value="RAB36, member RAS oncogene family"/>
    <property type="match status" value="1"/>
</dbReference>
<dbReference type="GO" id="GO:0000139">
    <property type="term" value="C:Golgi membrane"/>
    <property type="evidence" value="ECO:0007669"/>
    <property type="project" value="UniProtKB-SubCell"/>
</dbReference>
<evidence type="ECO:0000256" key="6">
    <source>
        <dbReference type="ARBA" id="ARBA00022741"/>
    </source>
</evidence>
<comment type="function">
    <text evidence="17">The small GTPases Rab are key regulators of intracellular membrane trafficking, from the formation of transport vesicles to their fusion with membranes. Rabs cycle between an inactive GDP-bound form and an active GTP-bound form that is able to recruit to membranes different sets of downstream effectors directly responsible for vesicle formation, movement, tethering and fusion.</text>
</comment>
<keyword evidence="5" id="KW-0479">Metal-binding</keyword>
<dbReference type="SUPFAM" id="SSF52540">
    <property type="entry name" value="P-loop containing nucleoside triphosphate hydrolases"/>
    <property type="match status" value="1"/>
</dbReference>
<evidence type="ECO:0000313" key="20">
    <source>
        <dbReference type="Proteomes" id="UP000735302"/>
    </source>
</evidence>
<evidence type="ECO:0000256" key="12">
    <source>
        <dbReference type="ARBA" id="ARBA00023136"/>
    </source>
</evidence>
<dbReference type="SMART" id="SM00173">
    <property type="entry name" value="RAS"/>
    <property type="match status" value="1"/>
</dbReference>
<accession>A0AAV4B7K6</accession>
<dbReference type="Proteomes" id="UP000735302">
    <property type="component" value="Unassembled WGS sequence"/>
</dbReference>
<dbReference type="SMART" id="SM00175">
    <property type="entry name" value="RAB"/>
    <property type="match status" value="1"/>
</dbReference>
<keyword evidence="20" id="KW-1185">Reference proteome</keyword>
<dbReference type="PROSITE" id="PS51419">
    <property type="entry name" value="RAB"/>
    <property type="match status" value="1"/>
</dbReference>
<keyword evidence="9" id="KW-0653">Protein transport</keyword>
<evidence type="ECO:0000256" key="10">
    <source>
        <dbReference type="ARBA" id="ARBA00023034"/>
    </source>
</evidence>
<dbReference type="PANTHER" id="PTHR47977">
    <property type="entry name" value="RAS-RELATED PROTEIN RAB"/>
    <property type="match status" value="1"/>
</dbReference>
<dbReference type="SMART" id="SM00174">
    <property type="entry name" value="RHO"/>
    <property type="match status" value="1"/>
</dbReference>
<dbReference type="InterPro" id="IPR001806">
    <property type="entry name" value="Small_GTPase"/>
</dbReference>
<keyword evidence="12" id="KW-0472">Membrane</keyword>
<proteinExistence type="inferred from homology"/>
<dbReference type="EMBL" id="BLXT01004603">
    <property type="protein sequence ID" value="GFO15138.1"/>
    <property type="molecule type" value="Genomic_DNA"/>
</dbReference>
<dbReference type="GO" id="GO:0015031">
    <property type="term" value="P:protein transport"/>
    <property type="evidence" value="ECO:0007669"/>
    <property type="project" value="UniProtKB-KW"/>
</dbReference>
<dbReference type="NCBIfam" id="TIGR00231">
    <property type="entry name" value="small_GTP"/>
    <property type="match status" value="1"/>
</dbReference>
<evidence type="ECO:0000256" key="11">
    <source>
        <dbReference type="ARBA" id="ARBA00023134"/>
    </source>
</evidence>
<evidence type="ECO:0000256" key="15">
    <source>
        <dbReference type="ARBA" id="ARBA00037794"/>
    </source>
</evidence>
<evidence type="ECO:0000256" key="16">
    <source>
        <dbReference type="ARBA" id="ARBA00047660"/>
    </source>
</evidence>
<dbReference type="Gene3D" id="3.40.50.300">
    <property type="entry name" value="P-loop containing nucleotide triphosphate hydrolases"/>
    <property type="match status" value="1"/>
</dbReference>
<keyword evidence="6" id="KW-0547">Nucleotide-binding</keyword>
<keyword evidence="8" id="KW-0460">Magnesium</keyword>
<organism evidence="19 20">
    <name type="scientific">Plakobranchus ocellatus</name>
    <dbReference type="NCBI Taxonomy" id="259542"/>
    <lineage>
        <taxon>Eukaryota</taxon>
        <taxon>Metazoa</taxon>
        <taxon>Spiralia</taxon>
        <taxon>Lophotrochozoa</taxon>
        <taxon>Mollusca</taxon>
        <taxon>Gastropoda</taxon>
        <taxon>Heterobranchia</taxon>
        <taxon>Euthyneura</taxon>
        <taxon>Panpulmonata</taxon>
        <taxon>Sacoglossa</taxon>
        <taxon>Placobranchoidea</taxon>
        <taxon>Plakobranchidae</taxon>
        <taxon>Plakobranchus</taxon>
    </lineage>
</organism>
<keyword evidence="4" id="KW-0813">Transport</keyword>
<keyword evidence="10" id="KW-0333">Golgi apparatus</keyword>
<keyword evidence="11" id="KW-0342">GTP-binding</keyword>
<dbReference type="GO" id="GO:0005525">
    <property type="term" value="F:GTP binding"/>
    <property type="evidence" value="ECO:0007669"/>
    <property type="project" value="UniProtKB-KW"/>
</dbReference>
<evidence type="ECO:0000256" key="7">
    <source>
        <dbReference type="ARBA" id="ARBA00022801"/>
    </source>
</evidence>
<comment type="cofactor">
    <cofactor evidence="1">
        <name>Mg(2+)</name>
        <dbReference type="ChEBI" id="CHEBI:18420"/>
    </cofactor>
</comment>
<evidence type="ECO:0000256" key="5">
    <source>
        <dbReference type="ARBA" id="ARBA00022723"/>
    </source>
</evidence>
<dbReference type="GO" id="GO:0046872">
    <property type="term" value="F:metal ion binding"/>
    <property type="evidence" value="ECO:0007669"/>
    <property type="project" value="UniProtKB-KW"/>
</dbReference>
<evidence type="ECO:0000313" key="19">
    <source>
        <dbReference type="EMBL" id="GFO15138.1"/>
    </source>
</evidence>
<dbReference type="Pfam" id="PF00071">
    <property type="entry name" value="Ras"/>
    <property type="match status" value="1"/>
</dbReference>
<name>A0AAV4B7K6_9GAST</name>
<dbReference type="AlphaFoldDB" id="A0AAV4B7K6"/>
<dbReference type="PROSITE" id="PS51421">
    <property type="entry name" value="RAS"/>
    <property type="match status" value="1"/>
</dbReference>
<dbReference type="InterPro" id="IPR027417">
    <property type="entry name" value="P-loop_NTPase"/>
</dbReference>
<evidence type="ECO:0000256" key="14">
    <source>
        <dbReference type="ARBA" id="ARBA00023289"/>
    </source>
</evidence>
<dbReference type="PRINTS" id="PR00449">
    <property type="entry name" value="RASTRNSFRMNG"/>
</dbReference>
<dbReference type="InterPro" id="IPR005225">
    <property type="entry name" value="Small_GTP-bd"/>
</dbReference>
<dbReference type="InterPro" id="IPR050227">
    <property type="entry name" value="Rab"/>
</dbReference>
<comment type="similarity">
    <text evidence="2">Belongs to the small GTPase superfamily. Rab family.</text>
</comment>
<dbReference type="GO" id="GO:0003925">
    <property type="term" value="F:G protein activity"/>
    <property type="evidence" value="ECO:0007669"/>
    <property type="project" value="UniProtKB-EC"/>
</dbReference>